<dbReference type="InterPro" id="IPR000536">
    <property type="entry name" value="Nucl_hrmn_rcpt_lig-bd"/>
</dbReference>
<dbReference type="SUPFAM" id="SSF57716">
    <property type="entry name" value="Glucocorticoid receptor-like (DNA-binding domain)"/>
    <property type="match status" value="1"/>
</dbReference>
<dbReference type="PROSITE" id="PS51843">
    <property type="entry name" value="NR_LBD"/>
    <property type="match status" value="1"/>
</dbReference>
<dbReference type="GO" id="GO:0000978">
    <property type="term" value="F:RNA polymerase II cis-regulatory region sequence-specific DNA binding"/>
    <property type="evidence" value="ECO:0007669"/>
    <property type="project" value="TreeGrafter"/>
</dbReference>
<dbReference type="SMART" id="SM00430">
    <property type="entry name" value="HOLI"/>
    <property type="match status" value="1"/>
</dbReference>
<evidence type="ECO:0000259" key="11">
    <source>
        <dbReference type="PROSITE" id="PS51843"/>
    </source>
</evidence>
<dbReference type="Gene3D" id="3.30.50.10">
    <property type="entry name" value="Erythroid Transcription Factor GATA-1, subunit A"/>
    <property type="match status" value="1"/>
</dbReference>
<evidence type="ECO:0000256" key="3">
    <source>
        <dbReference type="ARBA" id="ARBA00022833"/>
    </source>
</evidence>
<dbReference type="Pfam" id="PF00105">
    <property type="entry name" value="zf-C4"/>
    <property type="match status" value="1"/>
</dbReference>
<dbReference type="SMART" id="SM00399">
    <property type="entry name" value="ZnF_C4"/>
    <property type="match status" value="1"/>
</dbReference>
<dbReference type="AlphaFoldDB" id="A0A8S3T255"/>
<dbReference type="SUPFAM" id="SSF48508">
    <property type="entry name" value="Nuclear receptor ligand-binding domain"/>
    <property type="match status" value="1"/>
</dbReference>
<dbReference type="PANTHER" id="PTHR24082:SF473">
    <property type="entry name" value="ECDYSONE-INDUCED PROTEIN 75B, ISOFORM B"/>
    <property type="match status" value="1"/>
</dbReference>
<keyword evidence="3" id="KW-0862">Zinc</keyword>
<dbReference type="GO" id="GO:0030154">
    <property type="term" value="P:cell differentiation"/>
    <property type="evidence" value="ECO:0007669"/>
    <property type="project" value="TreeGrafter"/>
</dbReference>
<protein>
    <submittedName>
        <fullName evidence="12">NR1F2</fullName>
    </submittedName>
</protein>
<evidence type="ECO:0000256" key="1">
    <source>
        <dbReference type="ARBA" id="ARBA00022723"/>
    </source>
</evidence>
<feature type="compositionally biased region" description="Polar residues" evidence="9">
    <location>
        <begin position="194"/>
        <end position="226"/>
    </location>
</feature>
<organism evidence="12 13">
    <name type="scientific">Mytilus edulis</name>
    <name type="common">Blue mussel</name>
    <dbReference type="NCBI Taxonomy" id="6550"/>
    <lineage>
        <taxon>Eukaryota</taxon>
        <taxon>Metazoa</taxon>
        <taxon>Spiralia</taxon>
        <taxon>Lophotrochozoa</taxon>
        <taxon>Mollusca</taxon>
        <taxon>Bivalvia</taxon>
        <taxon>Autobranchia</taxon>
        <taxon>Pteriomorphia</taxon>
        <taxon>Mytilida</taxon>
        <taxon>Mytiloidea</taxon>
        <taxon>Mytilidae</taxon>
        <taxon>Mytilinae</taxon>
        <taxon>Mytilus</taxon>
    </lineage>
</organism>
<sequence length="924" mass="107211">MEEGEIICEVVEEEIISIEDPQTVIAEEVIISMTTDDSPYQSIQIETKPTEEVILVPPKSKRQPGYTFTPLELPPCKVCNGKASGIHYGVNSCEACKGFFRRYLQRKEPYKCMKEGQCEITDRRRGNCSACRMQKCVMVGMSRDAVRQGRYTLTERTKTIMEVREIHERNMLSAGLDILAEAASQNRAALISESPGSCNTEKNNNNHGTDEASTAVSNIDASSTGPVTGDTDHSYINSSERGQCDSFENIVTSGGSTPQKDILTPTDGKPFIGIDFFGCGQRQKSLFDAKIDLPRQCWPQVLSNLVSAMTNLTPLQAKSKEEIQAILEEGQHKYELQKQLYGTLQCLSNEEHILSFYISAQHKYELQKQLFGTLQCLSNEEHILSFYISAQHKYELQKQLFGTLQCLSNEEHILSFYISAQHKYELQKQLFGTLQCLSNEEHILSFYISAQHKYELQNQLFEPLQCLSNEEYILSFTFQHNTSMNLQKQLFEPECLSNEEHILSFYISAQHKYELQKQLFGTLQCLSNEEHILSFYISAQHKYELQKQLFGTLQCLSNEEHILSFYISAQHKYELQKQLFGTLQCLSNEEHILSFYISAQHKYELQKQLFGTLQCLSNEEHILSFYISAQHKYELQKQLFGTLQCLSNEEHILSFYISAQHKYELQKQLFGTLQCLSNEEHILSFYISAQHKYELQKQLFGTLQCLSNEEHQAIFEATGIDIDNRNKFFEDHNKTMTTLILGFIDFAKVIPGFMDLPVSDQASLLKESRFEFFMISSHEAFDPNTEIMMTYKGETYHMTQFCGFLNNANFRNWLQFTRKIKHFDFTQMEKALVLGITLTFRDRAHLENPDKVEEIQLWLIEQLMICFKLHHGKRCQEYFRKLIDMFIEFRNITEEFLQTHKKWKNDPIMRTRIPALGFFLFEDD</sequence>
<evidence type="ECO:0000256" key="5">
    <source>
        <dbReference type="ARBA" id="ARBA00023125"/>
    </source>
</evidence>
<dbReference type="PANTHER" id="PTHR24082">
    <property type="entry name" value="NUCLEAR HORMONE RECEPTOR"/>
    <property type="match status" value="1"/>
</dbReference>
<dbReference type="GO" id="GO:0000122">
    <property type="term" value="P:negative regulation of transcription by RNA polymerase II"/>
    <property type="evidence" value="ECO:0007669"/>
    <property type="project" value="TreeGrafter"/>
</dbReference>
<feature type="region of interest" description="Disordered" evidence="9">
    <location>
        <begin position="193"/>
        <end position="240"/>
    </location>
</feature>
<accession>A0A8S3T255</accession>
<dbReference type="InterPro" id="IPR001628">
    <property type="entry name" value="Znf_hrmn_rcpt"/>
</dbReference>
<evidence type="ECO:0000313" key="12">
    <source>
        <dbReference type="EMBL" id="CAG2225885.1"/>
    </source>
</evidence>
<keyword evidence="7" id="KW-0675">Receptor</keyword>
<evidence type="ECO:0000256" key="7">
    <source>
        <dbReference type="ARBA" id="ARBA00023170"/>
    </source>
</evidence>
<dbReference type="PRINTS" id="PR00047">
    <property type="entry name" value="STROIDFINGER"/>
</dbReference>
<evidence type="ECO:0000256" key="2">
    <source>
        <dbReference type="ARBA" id="ARBA00022771"/>
    </source>
</evidence>
<keyword evidence="1" id="KW-0479">Metal-binding</keyword>
<dbReference type="Gene3D" id="1.10.565.10">
    <property type="entry name" value="Retinoid X Receptor"/>
    <property type="match status" value="1"/>
</dbReference>
<keyword evidence="4" id="KW-0805">Transcription regulation</keyword>
<dbReference type="GO" id="GO:0009755">
    <property type="term" value="P:hormone-mediated signaling pathway"/>
    <property type="evidence" value="ECO:0007669"/>
    <property type="project" value="TreeGrafter"/>
</dbReference>
<gene>
    <name evidence="12" type="ORF">MEDL_39005</name>
</gene>
<evidence type="ECO:0000256" key="9">
    <source>
        <dbReference type="SAM" id="MobiDB-lite"/>
    </source>
</evidence>
<evidence type="ECO:0000256" key="8">
    <source>
        <dbReference type="ARBA" id="ARBA00023242"/>
    </source>
</evidence>
<keyword evidence="8" id="KW-0539">Nucleus</keyword>
<dbReference type="EMBL" id="CAJPWZ010001862">
    <property type="protein sequence ID" value="CAG2225885.1"/>
    <property type="molecule type" value="Genomic_DNA"/>
</dbReference>
<dbReference type="GO" id="GO:0008270">
    <property type="term" value="F:zinc ion binding"/>
    <property type="evidence" value="ECO:0007669"/>
    <property type="project" value="UniProtKB-KW"/>
</dbReference>
<evidence type="ECO:0000256" key="4">
    <source>
        <dbReference type="ARBA" id="ARBA00023015"/>
    </source>
</evidence>
<name>A0A8S3T255_MYTED</name>
<keyword evidence="6" id="KW-0804">Transcription</keyword>
<dbReference type="InterPro" id="IPR050234">
    <property type="entry name" value="Nuclear_hormone_rcpt_NR1"/>
</dbReference>
<feature type="domain" description="Nuclear receptor" evidence="10">
    <location>
        <begin position="73"/>
        <end position="148"/>
    </location>
</feature>
<comment type="caution">
    <text evidence="12">The sequence shown here is derived from an EMBL/GenBank/DDBJ whole genome shotgun (WGS) entry which is preliminary data.</text>
</comment>
<dbReference type="GO" id="GO:0045944">
    <property type="term" value="P:positive regulation of transcription by RNA polymerase II"/>
    <property type="evidence" value="ECO:0007669"/>
    <property type="project" value="TreeGrafter"/>
</dbReference>
<dbReference type="InterPro" id="IPR035500">
    <property type="entry name" value="NHR-like_dom_sf"/>
</dbReference>
<dbReference type="GO" id="GO:0004879">
    <property type="term" value="F:nuclear receptor activity"/>
    <property type="evidence" value="ECO:0007669"/>
    <property type="project" value="TreeGrafter"/>
</dbReference>
<keyword evidence="2" id="KW-0863">Zinc-finger</keyword>
<dbReference type="Pfam" id="PF00104">
    <property type="entry name" value="Hormone_recep"/>
    <property type="match status" value="1"/>
</dbReference>
<evidence type="ECO:0000313" key="13">
    <source>
        <dbReference type="Proteomes" id="UP000683360"/>
    </source>
</evidence>
<reference evidence="12" key="1">
    <citation type="submission" date="2021-03" db="EMBL/GenBank/DDBJ databases">
        <authorList>
            <person name="Bekaert M."/>
        </authorList>
    </citation>
    <scope>NUCLEOTIDE SEQUENCE</scope>
</reference>
<evidence type="ECO:0000259" key="10">
    <source>
        <dbReference type="PROSITE" id="PS51030"/>
    </source>
</evidence>
<feature type="domain" description="NR LBD" evidence="11">
    <location>
        <begin position="678"/>
        <end position="922"/>
    </location>
</feature>
<dbReference type="OrthoDB" id="5850793at2759"/>
<dbReference type="CDD" id="cd06916">
    <property type="entry name" value="NR_DBD_like"/>
    <property type="match status" value="1"/>
</dbReference>
<dbReference type="InterPro" id="IPR013088">
    <property type="entry name" value="Znf_NHR/GATA"/>
</dbReference>
<evidence type="ECO:0000256" key="6">
    <source>
        <dbReference type="ARBA" id="ARBA00023163"/>
    </source>
</evidence>
<proteinExistence type="predicted"/>
<dbReference type="Proteomes" id="UP000683360">
    <property type="component" value="Unassembled WGS sequence"/>
</dbReference>
<keyword evidence="13" id="KW-1185">Reference proteome</keyword>
<keyword evidence="5" id="KW-0238">DNA-binding</keyword>
<dbReference type="PROSITE" id="PS51030">
    <property type="entry name" value="NUCLEAR_REC_DBD_2"/>
    <property type="match status" value="1"/>
</dbReference>